<dbReference type="EMBL" id="JBHUEA010000002">
    <property type="protein sequence ID" value="MFD1720213.1"/>
    <property type="molecule type" value="Genomic_DNA"/>
</dbReference>
<protein>
    <recommendedName>
        <fullName evidence="4">Integral membrane protein</fullName>
    </recommendedName>
</protein>
<proteinExistence type="predicted"/>
<accession>A0ABW4L9N9</accession>
<evidence type="ECO:0000256" key="1">
    <source>
        <dbReference type="SAM" id="Phobius"/>
    </source>
</evidence>
<dbReference type="RefSeq" id="WP_377931419.1">
    <property type="nucleotide sequence ID" value="NZ_JBHUEA010000002.1"/>
</dbReference>
<keyword evidence="1" id="KW-1133">Transmembrane helix</keyword>
<evidence type="ECO:0000313" key="2">
    <source>
        <dbReference type="EMBL" id="MFD1720213.1"/>
    </source>
</evidence>
<sequence length="93" mass="9490">MQLIYAESAAILLGFALHGLLPGRAFSGVLLLPAVAGAACAIVWVALTWAGVGEGLLIWAASLGAAVLSAAGLGVPLRRSRRRTEQERLAAVA</sequence>
<evidence type="ECO:0000313" key="3">
    <source>
        <dbReference type="Proteomes" id="UP001597347"/>
    </source>
</evidence>
<feature type="transmembrane region" description="Helical" evidence="1">
    <location>
        <begin position="56"/>
        <end position="77"/>
    </location>
</feature>
<comment type="caution">
    <text evidence="2">The sequence shown here is derived from an EMBL/GenBank/DDBJ whole genome shotgun (WGS) entry which is preliminary data.</text>
</comment>
<feature type="transmembrane region" description="Helical" evidence="1">
    <location>
        <begin position="6"/>
        <end position="23"/>
    </location>
</feature>
<name>A0ABW4L9N9_9MICO</name>
<keyword evidence="1" id="KW-0812">Transmembrane</keyword>
<organism evidence="2 3">
    <name type="scientific">Amnibacterium endophyticum</name>
    <dbReference type="NCBI Taxonomy" id="2109337"/>
    <lineage>
        <taxon>Bacteria</taxon>
        <taxon>Bacillati</taxon>
        <taxon>Actinomycetota</taxon>
        <taxon>Actinomycetes</taxon>
        <taxon>Micrococcales</taxon>
        <taxon>Microbacteriaceae</taxon>
        <taxon>Amnibacterium</taxon>
    </lineage>
</organism>
<feature type="transmembrane region" description="Helical" evidence="1">
    <location>
        <begin position="30"/>
        <end position="50"/>
    </location>
</feature>
<evidence type="ECO:0008006" key="4">
    <source>
        <dbReference type="Google" id="ProtNLM"/>
    </source>
</evidence>
<keyword evidence="1" id="KW-0472">Membrane</keyword>
<reference evidence="3" key="1">
    <citation type="journal article" date="2019" name="Int. J. Syst. Evol. Microbiol.">
        <title>The Global Catalogue of Microorganisms (GCM) 10K type strain sequencing project: providing services to taxonomists for standard genome sequencing and annotation.</title>
        <authorList>
            <consortium name="The Broad Institute Genomics Platform"/>
            <consortium name="The Broad Institute Genome Sequencing Center for Infectious Disease"/>
            <person name="Wu L."/>
            <person name="Ma J."/>
        </authorList>
    </citation>
    <scope>NUCLEOTIDE SEQUENCE [LARGE SCALE GENOMIC DNA]</scope>
    <source>
        <strain evidence="3">CGMCC 1.12471</strain>
    </source>
</reference>
<dbReference type="Proteomes" id="UP001597347">
    <property type="component" value="Unassembled WGS sequence"/>
</dbReference>
<gene>
    <name evidence="2" type="ORF">ACFSBI_01510</name>
</gene>
<keyword evidence="3" id="KW-1185">Reference proteome</keyword>